<name>A0A8B9V5Z4_9AVES</name>
<feature type="region of interest" description="Disordered" evidence="1">
    <location>
        <begin position="1"/>
        <end position="23"/>
    </location>
</feature>
<reference evidence="2" key="1">
    <citation type="submission" date="2025-08" db="UniProtKB">
        <authorList>
            <consortium name="Ensembl"/>
        </authorList>
    </citation>
    <scope>IDENTIFICATION</scope>
</reference>
<sequence length="296" mass="30134">MAENLLDGPPNPKRAKLNSPGFSASDSTDFGSLFDLENDLPDELIPNGELGLLNSSGNLVPDAASKHKQLSELLRGGSGSSLNPGIGNVNSNSPVQQGVGSQVQGQPNSANIGNLGAMGKSPLNQGDSSASGLAKQVASTSGPTTPASQTLNSQAQKQVGMVTSSPATSQTGPGICMNTNFSQTHQSLLNSNSGHSLMNQPQQGQGQMAGHTGLNTAQTGAMTKMGMTGNTSPFGQPFSQTGGQQMGATGVNPQLPTKPGMANSLSAFPADIKSTPVTSVPNMVSCVLLFPWVVVY</sequence>
<evidence type="ECO:0000313" key="2">
    <source>
        <dbReference type="Ensembl" id="ENSAZOP00000017707.1"/>
    </source>
</evidence>
<evidence type="ECO:0000256" key="1">
    <source>
        <dbReference type="SAM" id="MobiDB-lite"/>
    </source>
</evidence>
<evidence type="ECO:0008006" key="4">
    <source>
        <dbReference type="Google" id="ProtNLM"/>
    </source>
</evidence>
<evidence type="ECO:0000313" key="3">
    <source>
        <dbReference type="Proteomes" id="UP000694549"/>
    </source>
</evidence>
<feature type="compositionally biased region" description="Polar residues" evidence="1">
    <location>
        <begin position="228"/>
        <end position="250"/>
    </location>
</feature>
<feature type="compositionally biased region" description="Low complexity" evidence="1">
    <location>
        <begin position="74"/>
        <end position="109"/>
    </location>
</feature>
<dbReference type="Proteomes" id="UP000694549">
    <property type="component" value="Unplaced"/>
</dbReference>
<accession>A0A8B9V5Z4</accession>
<feature type="region of interest" description="Disordered" evidence="1">
    <location>
        <begin position="223"/>
        <end position="250"/>
    </location>
</feature>
<dbReference type="AlphaFoldDB" id="A0A8B9V5Z4"/>
<organism evidence="2 3">
    <name type="scientific">Anas zonorhyncha</name>
    <name type="common">Eastern spot-billed duck</name>
    <dbReference type="NCBI Taxonomy" id="75864"/>
    <lineage>
        <taxon>Eukaryota</taxon>
        <taxon>Metazoa</taxon>
        <taxon>Chordata</taxon>
        <taxon>Craniata</taxon>
        <taxon>Vertebrata</taxon>
        <taxon>Euteleostomi</taxon>
        <taxon>Archelosauria</taxon>
        <taxon>Archosauria</taxon>
        <taxon>Dinosauria</taxon>
        <taxon>Saurischia</taxon>
        <taxon>Theropoda</taxon>
        <taxon>Coelurosauria</taxon>
        <taxon>Aves</taxon>
        <taxon>Neognathae</taxon>
        <taxon>Galloanserae</taxon>
        <taxon>Anseriformes</taxon>
        <taxon>Anatidae</taxon>
        <taxon>Anatinae</taxon>
        <taxon>Anas</taxon>
    </lineage>
</organism>
<feature type="region of interest" description="Disordered" evidence="1">
    <location>
        <begin position="74"/>
        <end position="152"/>
    </location>
</feature>
<protein>
    <recommendedName>
        <fullName evidence="4">CREB-binding protein</fullName>
    </recommendedName>
</protein>
<feature type="compositionally biased region" description="Polar residues" evidence="1">
    <location>
        <begin position="122"/>
        <end position="152"/>
    </location>
</feature>
<keyword evidence="3" id="KW-1185">Reference proteome</keyword>
<dbReference type="Ensembl" id="ENSAZOT00000019024.1">
    <property type="protein sequence ID" value="ENSAZOP00000017707.1"/>
    <property type="gene ID" value="ENSAZOG00000011531.1"/>
</dbReference>
<reference evidence="2" key="2">
    <citation type="submission" date="2025-09" db="UniProtKB">
        <authorList>
            <consortium name="Ensembl"/>
        </authorList>
    </citation>
    <scope>IDENTIFICATION</scope>
</reference>
<proteinExistence type="predicted"/>